<evidence type="ECO:0000256" key="17">
    <source>
        <dbReference type="PROSITE-ProRule" id="PRU00047"/>
    </source>
</evidence>
<dbReference type="InterPro" id="IPR013103">
    <property type="entry name" value="RVT_2"/>
</dbReference>
<dbReference type="PANTHER" id="PTHR42648:SF11">
    <property type="entry name" value="TRANSPOSON TY4-P GAG-POL POLYPROTEIN"/>
    <property type="match status" value="1"/>
</dbReference>
<sequence length="869" mass="100198">MDSELIKINKLKSVEDWTTWKFQIKVMMRANECFGVANGTVTKPELPNQNANVEIRAAYQKDLKQWLKLDGIAKKLIVLHASEQSLLHIMNCKSAHQMWNKLQSIYEAWESTPPADRTVDKLVARLIMEETRLSARESKLGGALAAKGNARDGKAESVRKHAKNKNVKPGACYKCGKFGHFQRDCRSKIKGNKNEKEQQNSTKEKQEALYSELVLTSAGELDVDVWYLDSGASSYMTGRRDWFKDYKVFQEPTSIKIGNGVEIAAHGKGHINVSVCTGSKWEEKYLKDVIYVPKLAYNLFSMGSTLDKQMKFESNEKECRFVKGERTIALGRRKGRLYAMQIKVIEQKNALCAKLKEDKPSNTTMSNMSLWHEGLTHQNFKQIRKILKKAGIVTSENDPFCKACAKGKACRKAFPKSATRTRKVAELIHADLCGPMETNLLGGAKYFLLFKDDYSGYRKVYFLKTKEETIDHFKNFIKRVQMETRKKINTLRTDNGLEFVNKKMKKIMMDEGIEHQTTVPYTPEQNGKAERENRTITEAARTMFLSKDLPKLMWAEAVNTAVHIINITGKSGKEGHSPYEIWFSKDVTINYLKVFGTKCHVHIPKQNRKKWDAKSKEGILVGYDGCTKGYKIWFPETRKVETHRDVTFEAEQSTQDTKSNEEKDEEYMKYERTPQSACNEEDEEEEELEGRAELPEESEHEEKEDDDDIFQDVEQQQVIDSDDDENLQEGYTLRDRRTINPLKKYGDYYKHGSLVAAEREEKICYEEYTKILDNKWVLKTKLKSDGTLDRYKARLVVRGFRQEEGRDYDEIFSPVARFESIRVILALAASEKMHKMQLDIKTAFLNGTLEENIYMRQPQGFENGTKKVC</sequence>
<keyword evidence="16" id="KW-0511">Multifunctional enzyme</keyword>
<dbReference type="GO" id="GO:0008270">
    <property type="term" value="F:zinc ion binding"/>
    <property type="evidence" value="ECO:0007669"/>
    <property type="project" value="UniProtKB-KW"/>
</dbReference>
<evidence type="ECO:0000256" key="9">
    <source>
        <dbReference type="ARBA" id="ARBA00022840"/>
    </source>
</evidence>
<keyword evidence="7" id="KW-0255">Endonuclease</keyword>
<dbReference type="InterPro" id="IPR057670">
    <property type="entry name" value="SH3_retrovirus"/>
</dbReference>
<keyword evidence="13" id="KW-0239">DNA-directed DNA polymerase</keyword>
<evidence type="ECO:0000256" key="5">
    <source>
        <dbReference type="ARBA" id="ARBA00022723"/>
    </source>
</evidence>
<dbReference type="InterPro" id="IPR039537">
    <property type="entry name" value="Retrotran_Ty1/copia-like"/>
</dbReference>
<evidence type="ECO:0000256" key="7">
    <source>
        <dbReference type="ARBA" id="ARBA00022759"/>
    </source>
</evidence>
<dbReference type="Pfam" id="PF07727">
    <property type="entry name" value="RVT_2"/>
    <property type="match status" value="1"/>
</dbReference>
<dbReference type="Pfam" id="PF14223">
    <property type="entry name" value="Retrotran_gag_2"/>
    <property type="match status" value="1"/>
</dbReference>
<evidence type="ECO:0000256" key="1">
    <source>
        <dbReference type="ARBA" id="ARBA00002180"/>
    </source>
</evidence>
<dbReference type="GO" id="GO:0005524">
    <property type="term" value="F:ATP binding"/>
    <property type="evidence" value="ECO:0007669"/>
    <property type="project" value="UniProtKB-KW"/>
</dbReference>
<comment type="function">
    <text evidence="1">The aspartyl protease (PR) mediates the proteolytic cleavages of the Gag and Gag-Pol polyproteins after assembly of the VLP.</text>
</comment>
<evidence type="ECO:0000256" key="11">
    <source>
        <dbReference type="ARBA" id="ARBA00022908"/>
    </source>
</evidence>
<evidence type="ECO:0000256" key="12">
    <source>
        <dbReference type="ARBA" id="ARBA00022918"/>
    </source>
</evidence>
<keyword evidence="3" id="KW-0645">Protease</keyword>
<dbReference type="InterPro" id="IPR036875">
    <property type="entry name" value="Znf_CCHC_sf"/>
</dbReference>
<keyword evidence="14" id="KW-0917">Virion maturation</keyword>
<keyword evidence="12" id="KW-0695">RNA-directed DNA polymerase</keyword>
<evidence type="ECO:0000256" key="13">
    <source>
        <dbReference type="ARBA" id="ARBA00022932"/>
    </source>
</evidence>
<keyword evidence="17" id="KW-0862">Zinc</keyword>
<dbReference type="GO" id="GO:0015074">
    <property type="term" value="P:DNA integration"/>
    <property type="evidence" value="ECO:0007669"/>
    <property type="project" value="UniProtKB-KW"/>
</dbReference>
<dbReference type="Pfam" id="PF00098">
    <property type="entry name" value="zf-CCHC"/>
    <property type="match status" value="1"/>
</dbReference>
<keyword evidence="4" id="KW-0540">Nuclease</keyword>
<dbReference type="GO" id="GO:0003964">
    <property type="term" value="F:RNA-directed DNA polymerase activity"/>
    <property type="evidence" value="ECO:0007669"/>
    <property type="project" value="UniProtKB-KW"/>
</dbReference>
<evidence type="ECO:0000313" key="21">
    <source>
        <dbReference type="EMBL" id="KMQ87653.1"/>
    </source>
</evidence>
<evidence type="ECO:0000256" key="10">
    <source>
        <dbReference type="ARBA" id="ARBA00022842"/>
    </source>
</evidence>
<evidence type="ECO:0000256" key="2">
    <source>
        <dbReference type="ARBA" id="ARBA00022612"/>
    </source>
</evidence>
<feature type="region of interest" description="Disordered" evidence="18">
    <location>
        <begin position="645"/>
        <end position="709"/>
    </location>
</feature>
<keyword evidence="10" id="KW-0460">Magnesium</keyword>
<dbReference type="SMART" id="SM00343">
    <property type="entry name" value="ZnF_C2HC"/>
    <property type="match status" value="1"/>
</dbReference>
<dbReference type="GO" id="GO:0006508">
    <property type="term" value="P:proteolysis"/>
    <property type="evidence" value="ECO:0007669"/>
    <property type="project" value="UniProtKB-KW"/>
</dbReference>
<evidence type="ECO:0000256" key="16">
    <source>
        <dbReference type="ARBA" id="ARBA00023268"/>
    </source>
</evidence>
<dbReference type="OrthoDB" id="7600563at2759"/>
<evidence type="ECO:0000259" key="19">
    <source>
        <dbReference type="PROSITE" id="PS50158"/>
    </source>
</evidence>
<feature type="compositionally biased region" description="Acidic residues" evidence="18">
    <location>
        <begin position="679"/>
        <end position="688"/>
    </location>
</feature>
<organism evidence="21 22">
    <name type="scientific">Lasius niger</name>
    <name type="common">Black garden ant</name>
    <dbReference type="NCBI Taxonomy" id="67767"/>
    <lineage>
        <taxon>Eukaryota</taxon>
        <taxon>Metazoa</taxon>
        <taxon>Ecdysozoa</taxon>
        <taxon>Arthropoda</taxon>
        <taxon>Hexapoda</taxon>
        <taxon>Insecta</taxon>
        <taxon>Pterygota</taxon>
        <taxon>Neoptera</taxon>
        <taxon>Endopterygota</taxon>
        <taxon>Hymenoptera</taxon>
        <taxon>Apocrita</taxon>
        <taxon>Aculeata</taxon>
        <taxon>Formicoidea</taxon>
        <taxon>Formicidae</taxon>
        <taxon>Formicinae</taxon>
        <taxon>Lasius</taxon>
        <taxon>Lasius</taxon>
    </lineage>
</organism>
<dbReference type="Pfam" id="PF22936">
    <property type="entry name" value="Pol_BBD"/>
    <property type="match status" value="1"/>
</dbReference>
<name>A0A0J7KBA1_LASNI</name>
<dbReference type="Gene3D" id="3.30.420.10">
    <property type="entry name" value="Ribonuclease H-like superfamily/Ribonuclease H"/>
    <property type="match status" value="1"/>
</dbReference>
<keyword evidence="5" id="KW-0479">Metal-binding</keyword>
<dbReference type="GO" id="GO:0004519">
    <property type="term" value="F:endonuclease activity"/>
    <property type="evidence" value="ECO:0007669"/>
    <property type="project" value="UniProtKB-KW"/>
</dbReference>
<dbReference type="GO" id="GO:0006310">
    <property type="term" value="P:DNA recombination"/>
    <property type="evidence" value="ECO:0007669"/>
    <property type="project" value="UniProtKB-KW"/>
</dbReference>
<keyword evidence="13" id="KW-0548">Nucleotidyltransferase</keyword>
<dbReference type="Pfam" id="PF00665">
    <property type="entry name" value="rve"/>
    <property type="match status" value="1"/>
</dbReference>
<dbReference type="GO" id="GO:0003887">
    <property type="term" value="F:DNA-directed DNA polymerase activity"/>
    <property type="evidence" value="ECO:0007669"/>
    <property type="project" value="UniProtKB-KW"/>
</dbReference>
<evidence type="ECO:0000256" key="14">
    <source>
        <dbReference type="ARBA" id="ARBA00023113"/>
    </source>
</evidence>
<accession>A0A0J7KBA1</accession>
<dbReference type="PANTHER" id="PTHR42648">
    <property type="entry name" value="TRANSPOSASE, PUTATIVE-RELATED"/>
    <property type="match status" value="1"/>
</dbReference>
<keyword evidence="13" id="KW-0808">Transferase</keyword>
<keyword evidence="6" id="KW-0547">Nucleotide-binding</keyword>
<dbReference type="InterPro" id="IPR012337">
    <property type="entry name" value="RNaseH-like_sf"/>
</dbReference>
<evidence type="ECO:0000256" key="15">
    <source>
        <dbReference type="ARBA" id="ARBA00023172"/>
    </source>
</evidence>
<dbReference type="Proteomes" id="UP000036403">
    <property type="component" value="Unassembled WGS sequence"/>
</dbReference>
<dbReference type="PaxDb" id="67767-A0A0J7KBA1"/>
<evidence type="ECO:0000313" key="22">
    <source>
        <dbReference type="Proteomes" id="UP000036403"/>
    </source>
</evidence>
<keyword evidence="2" id="KW-1188">Viral release from host cell</keyword>
<feature type="domain" description="CCHC-type" evidence="19">
    <location>
        <begin position="172"/>
        <end position="187"/>
    </location>
</feature>
<evidence type="ECO:0000259" key="20">
    <source>
        <dbReference type="PROSITE" id="PS50994"/>
    </source>
</evidence>
<keyword evidence="17" id="KW-0863">Zinc-finger</keyword>
<evidence type="ECO:0000256" key="3">
    <source>
        <dbReference type="ARBA" id="ARBA00022670"/>
    </source>
</evidence>
<keyword evidence="8" id="KW-0378">Hydrolase</keyword>
<dbReference type="PROSITE" id="PS50158">
    <property type="entry name" value="ZF_CCHC"/>
    <property type="match status" value="1"/>
</dbReference>
<feature type="domain" description="Integrase catalytic" evidence="20">
    <location>
        <begin position="411"/>
        <end position="586"/>
    </location>
</feature>
<dbReference type="Gene3D" id="4.10.60.10">
    <property type="entry name" value="Zinc finger, CCHC-type"/>
    <property type="match status" value="1"/>
</dbReference>
<reference evidence="21 22" key="1">
    <citation type="submission" date="2015-04" db="EMBL/GenBank/DDBJ databases">
        <title>Lasius niger genome sequencing.</title>
        <authorList>
            <person name="Konorov E.A."/>
            <person name="Nikitin M.A."/>
            <person name="Kirill M.V."/>
            <person name="Chang P."/>
        </authorList>
    </citation>
    <scope>NUCLEOTIDE SEQUENCE [LARGE SCALE GENOMIC DNA]</scope>
    <source>
        <tissue evidence="21">Whole</tissue>
    </source>
</reference>
<dbReference type="EMBL" id="LBMM01010133">
    <property type="protein sequence ID" value="KMQ87653.1"/>
    <property type="molecule type" value="Genomic_DNA"/>
</dbReference>
<evidence type="ECO:0000256" key="18">
    <source>
        <dbReference type="SAM" id="MobiDB-lite"/>
    </source>
</evidence>
<dbReference type="InterPro" id="IPR001878">
    <property type="entry name" value="Znf_CCHC"/>
</dbReference>
<proteinExistence type="predicted"/>
<dbReference type="InterPro" id="IPR036397">
    <property type="entry name" value="RNaseH_sf"/>
</dbReference>
<keyword evidence="11" id="KW-0229">DNA integration</keyword>
<evidence type="ECO:0000256" key="8">
    <source>
        <dbReference type="ARBA" id="ARBA00022801"/>
    </source>
</evidence>
<feature type="compositionally biased region" description="Acidic residues" evidence="18">
    <location>
        <begin position="695"/>
        <end position="709"/>
    </location>
</feature>
<comment type="caution">
    <text evidence="21">The sequence shown here is derived from an EMBL/GenBank/DDBJ whole genome shotgun (WGS) entry which is preliminary data.</text>
</comment>
<dbReference type="Pfam" id="PF13976">
    <property type="entry name" value="gag_pre-integrs"/>
    <property type="match status" value="1"/>
</dbReference>
<keyword evidence="22" id="KW-1185">Reference proteome</keyword>
<protein>
    <submittedName>
        <fullName evidence="21">Integrase core domain protein</fullName>
    </submittedName>
</protein>
<evidence type="ECO:0000256" key="6">
    <source>
        <dbReference type="ARBA" id="ARBA00022741"/>
    </source>
</evidence>
<dbReference type="AlphaFoldDB" id="A0A0J7KBA1"/>
<dbReference type="GO" id="GO:0003676">
    <property type="term" value="F:nucleic acid binding"/>
    <property type="evidence" value="ECO:0007669"/>
    <property type="project" value="InterPro"/>
</dbReference>
<feature type="compositionally biased region" description="Basic and acidic residues" evidence="18">
    <location>
        <begin position="658"/>
        <end position="672"/>
    </location>
</feature>
<dbReference type="STRING" id="67767.A0A0J7KBA1"/>
<dbReference type="GO" id="GO:0008233">
    <property type="term" value="F:peptidase activity"/>
    <property type="evidence" value="ECO:0007669"/>
    <property type="project" value="UniProtKB-KW"/>
</dbReference>
<dbReference type="PROSITE" id="PS50994">
    <property type="entry name" value="INTEGRASE"/>
    <property type="match status" value="1"/>
</dbReference>
<dbReference type="SUPFAM" id="SSF53098">
    <property type="entry name" value="Ribonuclease H-like"/>
    <property type="match status" value="1"/>
</dbReference>
<dbReference type="InterPro" id="IPR025724">
    <property type="entry name" value="GAG-pre-integrase_dom"/>
</dbReference>
<dbReference type="InterPro" id="IPR054722">
    <property type="entry name" value="PolX-like_BBD"/>
</dbReference>
<dbReference type="SUPFAM" id="SSF57756">
    <property type="entry name" value="Retrovirus zinc finger-like domains"/>
    <property type="match status" value="1"/>
</dbReference>
<gene>
    <name evidence="21" type="ORF">RF55_13005</name>
</gene>
<keyword evidence="15" id="KW-0233">DNA recombination</keyword>
<evidence type="ECO:0000256" key="4">
    <source>
        <dbReference type="ARBA" id="ARBA00022722"/>
    </source>
</evidence>
<keyword evidence="9" id="KW-0067">ATP-binding</keyword>
<dbReference type="InterPro" id="IPR001584">
    <property type="entry name" value="Integrase_cat-core"/>
</dbReference>
<dbReference type="Pfam" id="PF25597">
    <property type="entry name" value="SH3_retrovirus"/>
    <property type="match status" value="1"/>
</dbReference>